<feature type="transmembrane region" description="Helical" evidence="6">
    <location>
        <begin position="6"/>
        <end position="24"/>
    </location>
</feature>
<dbReference type="Pfam" id="PF00015">
    <property type="entry name" value="MCPsignal"/>
    <property type="match status" value="1"/>
</dbReference>
<dbReference type="RefSeq" id="WP_069680764.1">
    <property type="nucleotide sequence ID" value="NZ_CP017253.2"/>
</dbReference>
<comment type="similarity">
    <text evidence="1">Belongs to the phosphate/phosphite/phosphonate binding protein family.</text>
</comment>
<organism evidence="8 9">
    <name type="scientific">Clostridium taeniosporum</name>
    <dbReference type="NCBI Taxonomy" id="394958"/>
    <lineage>
        <taxon>Bacteria</taxon>
        <taxon>Bacillati</taxon>
        <taxon>Bacillota</taxon>
        <taxon>Clostridia</taxon>
        <taxon>Eubacteriales</taxon>
        <taxon>Clostridiaceae</taxon>
        <taxon>Clostridium</taxon>
    </lineage>
</organism>
<dbReference type="PRINTS" id="PR00260">
    <property type="entry name" value="CHEMTRNSDUCR"/>
</dbReference>
<evidence type="ECO:0000256" key="4">
    <source>
        <dbReference type="ARBA" id="ARBA00029447"/>
    </source>
</evidence>
<dbReference type="Gene3D" id="3.40.190.10">
    <property type="entry name" value="Periplasmic binding protein-like II"/>
    <property type="match status" value="2"/>
</dbReference>
<dbReference type="AlphaFoldDB" id="A0A1D7XMS0"/>
<dbReference type="InterPro" id="IPR004090">
    <property type="entry name" value="Chemotax_Me-accpt_rcpt"/>
</dbReference>
<dbReference type="GO" id="GO:0055085">
    <property type="term" value="P:transmembrane transport"/>
    <property type="evidence" value="ECO:0007669"/>
    <property type="project" value="InterPro"/>
</dbReference>
<keyword evidence="3 5" id="KW-0807">Transducer</keyword>
<dbReference type="SUPFAM" id="SSF58104">
    <property type="entry name" value="Methyl-accepting chemotaxis protein (MCP) signaling domain"/>
    <property type="match status" value="1"/>
</dbReference>
<dbReference type="KEGG" id="ctae:BGI42_13205"/>
<dbReference type="SUPFAM" id="SSF53850">
    <property type="entry name" value="Periplasmic binding protein-like II"/>
    <property type="match status" value="1"/>
</dbReference>
<evidence type="ECO:0000256" key="1">
    <source>
        <dbReference type="ARBA" id="ARBA00007162"/>
    </source>
</evidence>
<evidence type="ECO:0000256" key="2">
    <source>
        <dbReference type="ARBA" id="ARBA00022729"/>
    </source>
</evidence>
<keyword evidence="2" id="KW-0732">Signal</keyword>
<evidence type="ECO:0000256" key="6">
    <source>
        <dbReference type="SAM" id="Phobius"/>
    </source>
</evidence>
<evidence type="ECO:0000259" key="7">
    <source>
        <dbReference type="PROSITE" id="PS50111"/>
    </source>
</evidence>
<dbReference type="Pfam" id="PF12974">
    <property type="entry name" value="Phosphonate-bd"/>
    <property type="match status" value="1"/>
</dbReference>
<dbReference type="SMART" id="SM00283">
    <property type="entry name" value="MA"/>
    <property type="match status" value="1"/>
</dbReference>
<feature type="domain" description="Methyl-accepting transducer" evidence="7">
    <location>
        <begin position="91"/>
        <end position="327"/>
    </location>
</feature>
<dbReference type="InterPro" id="IPR004089">
    <property type="entry name" value="MCPsignal_dom"/>
</dbReference>
<keyword evidence="6" id="KW-1133">Transmembrane helix</keyword>
<reference evidence="9" key="1">
    <citation type="submission" date="2016-09" db="EMBL/GenBank/DDBJ databases">
        <title>Genomics of Clostridium taeniosporum, an organism which forms endospores with ribbon-like appendages.</title>
        <authorList>
            <person name="Walker J.R."/>
        </authorList>
    </citation>
    <scope>NUCLEOTIDE SEQUENCE [LARGE SCALE GENOMIC DNA]</scope>
    <source>
        <strain evidence="9">1/k</strain>
    </source>
</reference>
<proteinExistence type="inferred from homology"/>
<comment type="similarity">
    <text evidence="4">Belongs to the methyl-accepting chemotaxis (MCP) protein family.</text>
</comment>
<dbReference type="CDD" id="cd01071">
    <property type="entry name" value="PBP2_PhnD_like"/>
    <property type="match status" value="1"/>
</dbReference>
<dbReference type="OrthoDB" id="9781943at2"/>
<dbReference type="InterPro" id="IPR005770">
    <property type="entry name" value="PhnD"/>
</dbReference>
<dbReference type="GO" id="GO:0007165">
    <property type="term" value="P:signal transduction"/>
    <property type="evidence" value="ECO:0007669"/>
    <property type="project" value="UniProtKB-KW"/>
</dbReference>
<dbReference type="EMBL" id="CP017253">
    <property type="protein sequence ID" value="AOR24638.1"/>
    <property type="molecule type" value="Genomic_DNA"/>
</dbReference>
<evidence type="ECO:0000313" key="9">
    <source>
        <dbReference type="Proteomes" id="UP000094652"/>
    </source>
</evidence>
<keyword evidence="9" id="KW-1185">Reference proteome</keyword>
<sequence>MRLNKYLFPIILGVLCNIFIAFGTNNPILELFLSMITLFIIIGYSYYCNKSKLSIVNFNDNDLSTDKDKIFKNIHSMIETIGFDVEHLLWISKQSKEAFCHLVKKNKVISDYSTTNLACIETVESGIHEVVSSCEKIDESIQTVETETNDTISVLEQSKNSINNIISLLANMKTISNDSLEINSKLHHSSKSINKFVKYIHDISSQTNLLALNASIEAARAGDAGKGFAVVANEIRKLADETDKFAREIDDIVKDLLNNIIDTNSSTENSKKTITKLDSISNETIKILSDSYIAMKHIKNSILNLTNVSKSNTQVAFDIEQALTHLTHTIEETNKETLDSIDMIGRHENKTDQLLDYCSALSNVSENLQYQMSHLKGENEVIIGINPFTSPADIKKMYVPILERLFKKLNLTPRIIIVKDYDALSDQIKKGIIDIGWFSPFAYVIARNKANVIPLVTPRVHGKTYYNGYIIANKNSGIKTLEDLKNKRFAYVDKNSASGYLYARHILKDNKINPDNLFSNVSFAGSHDNVINGVLNGSFDAGATYNEALDKVKENGINLDDLIIVSMTDNIQKDAIAISPNMNLNRANAIKNALVNFKDFQGITTPVDGFIEANDNDYNLIRTVMKN</sequence>
<evidence type="ECO:0000313" key="8">
    <source>
        <dbReference type="EMBL" id="AOR24638.1"/>
    </source>
</evidence>
<dbReference type="GO" id="GO:0004888">
    <property type="term" value="F:transmembrane signaling receptor activity"/>
    <property type="evidence" value="ECO:0007669"/>
    <property type="project" value="InterPro"/>
</dbReference>
<dbReference type="Proteomes" id="UP000094652">
    <property type="component" value="Chromosome"/>
</dbReference>
<dbReference type="NCBIfam" id="TIGR01098">
    <property type="entry name" value="3A0109s03R"/>
    <property type="match status" value="1"/>
</dbReference>
<dbReference type="STRING" id="394958.BGI42_13205"/>
<gene>
    <name evidence="8" type="ORF">BGI42_13205</name>
</gene>
<dbReference type="GO" id="GO:0043190">
    <property type="term" value="C:ATP-binding cassette (ABC) transporter complex"/>
    <property type="evidence" value="ECO:0007669"/>
    <property type="project" value="InterPro"/>
</dbReference>
<dbReference type="Gene3D" id="1.10.287.950">
    <property type="entry name" value="Methyl-accepting chemotaxis protein"/>
    <property type="match status" value="1"/>
</dbReference>
<keyword evidence="6" id="KW-0812">Transmembrane</keyword>
<evidence type="ECO:0000256" key="3">
    <source>
        <dbReference type="ARBA" id="ARBA00023224"/>
    </source>
</evidence>
<dbReference type="PROSITE" id="PS50111">
    <property type="entry name" value="CHEMOTAXIS_TRANSDUC_2"/>
    <property type="match status" value="1"/>
</dbReference>
<dbReference type="PANTHER" id="PTHR32089:SF112">
    <property type="entry name" value="LYSOZYME-LIKE PROTEIN-RELATED"/>
    <property type="match status" value="1"/>
</dbReference>
<evidence type="ECO:0000256" key="5">
    <source>
        <dbReference type="PROSITE-ProRule" id="PRU00284"/>
    </source>
</evidence>
<name>A0A1D7XMS0_9CLOT</name>
<protein>
    <submittedName>
        <fullName evidence="8">Chemotaxis protein</fullName>
    </submittedName>
</protein>
<dbReference type="PANTHER" id="PTHR32089">
    <property type="entry name" value="METHYL-ACCEPTING CHEMOTAXIS PROTEIN MCPB"/>
    <property type="match status" value="1"/>
</dbReference>
<keyword evidence="6" id="KW-0472">Membrane</keyword>
<accession>A0A1D7XMS0</accession>
<dbReference type="GO" id="GO:0006935">
    <property type="term" value="P:chemotaxis"/>
    <property type="evidence" value="ECO:0007669"/>
    <property type="project" value="InterPro"/>
</dbReference>